<dbReference type="Gramene" id="rna-AYBTSS11_LOCUS13046">
    <property type="protein sequence ID" value="CAJ1948176.1"/>
    <property type="gene ID" value="gene-AYBTSS11_LOCUS13046"/>
</dbReference>
<organism evidence="1 2">
    <name type="scientific">Sphenostylis stenocarpa</name>
    <dbReference type="NCBI Taxonomy" id="92480"/>
    <lineage>
        <taxon>Eukaryota</taxon>
        <taxon>Viridiplantae</taxon>
        <taxon>Streptophyta</taxon>
        <taxon>Embryophyta</taxon>
        <taxon>Tracheophyta</taxon>
        <taxon>Spermatophyta</taxon>
        <taxon>Magnoliopsida</taxon>
        <taxon>eudicotyledons</taxon>
        <taxon>Gunneridae</taxon>
        <taxon>Pentapetalae</taxon>
        <taxon>rosids</taxon>
        <taxon>fabids</taxon>
        <taxon>Fabales</taxon>
        <taxon>Fabaceae</taxon>
        <taxon>Papilionoideae</taxon>
        <taxon>50 kb inversion clade</taxon>
        <taxon>NPAAA clade</taxon>
        <taxon>indigoferoid/millettioid clade</taxon>
        <taxon>Phaseoleae</taxon>
        <taxon>Sphenostylis</taxon>
    </lineage>
</organism>
<name>A0AA86T1S9_9FABA</name>
<dbReference type="AlphaFoldDB" id="A0AA86T1S9"/>
<reference evidence="1" key="1">
    <citation type="submission" date="2023-10" db="EMBL/GenBank/DDBJ databases">
        <authorList>
            <person name="Domelevo Entfellner J.-B."/>
        </authorList>
    </citation>
    <scope>NUCLEOTIDE SEQUENCE</scope>
</reference>
<proteinExistence type="predicted"/>
<dbReference type="EMBL" id="OY731401">
    <property type="protein sequence ID" value="CAJ1948176.1"/>
    <property type="molecule type" value="Genomic_DNA"/>
</dbReference>
<gene>
    <name evidence="1" type="ORF">AYBTSS11_LOCUS13046</name>
</gene>
<protein>
    <submittedName>
        <fullName evidence="1">Uncharacterized protein</fullName>
    </submittedName>
</protein>
<keyword evidence="2" id="KW-1185">Reference proteome</keyword>
<evidence type="ECO:0000313" key="1">
    <source>
        <dbReference type="EMBL" id="CAJ1948176.1"/>
    </source>
</evidence>
<sequence>MCDVNKECVWLFRAKEERKSKEMVCRLLDLYGESSAPMGSRLRLQFTKQRVFRESLKLEEYIGHTRVVSGVYLKITPHKWSKDPLRSMTMYLSVGHEDDNANGLGMQEWYYWGGFLTRVLESTGGLKWYSPYWNKSEN</sequence>
<evidence type="ECO:0000313" key="2">
    <source>
        <dbReference type="Proteomes" id="UP001189624"/>
    </source>
</evidence>
<dbReference type="Proteomes" id="UP001189624">
    <property type="component" value="Chromosome 4"/>
</dbReference>
<accession>A0AA86T1S9</accession>